<accession>A0A9P5NPT7</accession>
<evidence type="ECO:0000313" key="2">
    <source>
        <dbReference type="Proteomes" id="UP000724874"/>
    </source>
</evidence>
<dbReference type="EMBL" id="JADNYJ010000041">
    <property type="protein sequence ID" value="KAF8901483.1"/>
    <property type="molecule type" value="Genomic_DNA"/>
</dbReference>
<proteinExistence type="predicted"/>
<dbReference type="Proteomes" id="UP000724874">
    <property type="component" value="Unassembled WGS sequence"/>
</dbReference>
<gene>
    <name evidence="1" type="ORF">CPB84DRAFT_1747034</name>
</gene>
<sequence length="300" mass="33007">MATTKETTAPMHQSTLLASFNKAKGKKKCTLALANGASGESARMSNVTDSSDVVDASTAVKAGSSAGSAKAEEKKRKMQVKKVFDRPMVSISHHAAELSDEVIESSQESERKLMIPTTPLRSVKSRYTATWVISGAPPSPYKQLDLSVSVHGLQLGVKKNHLDESSDSETETDWGPLSEPGARVQWWLKIIECNTAHTAVPTARTNQIEGRDEGERTVKAELKPLSINNPTMPVKPTRYVKNSPSAQPPCHPYDLDEAAVKARDLDEQIRYLRRTVANLEESRNHYLNLSHILTMYPSDN</sequence>
<keyword evidence="2" id="KW-1185">Reference proteome</keyword>
<name>A0A9P5NPT7_GYMJU</name>
<protein>
    <submittedName>
        <fullName evidence="1">Uncharacterized protein</fullName>
    </submittedName>
</protein>
<dbReference type="AlphaFoldDB" id="A0A9P5NPT7"/>
<comment type="caution">
    <text evidence="1">The sequence shown here is derived from an EMBL/GenBank/DDBJ whole genome shotgun (WGS) entry which is preliminary data.</text>
</comment>
<reference evidence="1" key="1">
    <citation type="submission" date="2020-11" db="EMBL/GenBank/DDBJ databases">
        <authorList>
            <consortium name="DOE Joint Genome Institute"/>
            <person name="Ahrendt S."/>
            <person name="Riley R."/>
            <person name="Andreopoulos W."/>
            <person name="LaButti K."/>
            <person name="Pangilinan J."/>
            <person name="Ruiz-duenas F.J."/>
            <person name="Barrasa J.M."/>
            <person name="Sanchez-Garcia M."/>
            <person name="Camarero S."/>
            <person name="Miyauchi S."/>
            <person name="Serrano A."/>
            <person name="Linde D."/>
            <person name="Babiker R."/>
            <person name="Drula E."/>
            <person name="Ayuso-Fernandez I."/>
            <person name="Pacheco R."/>
            <person name="Padilla G."/>
            <person name="Ferreira P."/>
            <person name="Barriuso J."/>
            <person name="Kellner H."/>
            <person name="Castanera R."/>
            <person name="Alfaro M."/>
            <person name="Ramirez L."/>
            <person name="Pisabarro A.G."/>
            <person name="Kuo A."/>
            <person name="Tritt A."/>
            <person name="Lipzen A."/>
            <person name="He G."/>
            <person name="Yan M."/>
            <person name="Ng V."/>
            <person name="Cullen D."/>
            <person name="Martin F."/>
            <person name="Rosso M.-N."/>
            <person name="Henrissat B."/>
            <person name="Hibbett D."/>
            <person name="Martinez A.T."/>
            <person name="Grigoriev I.V."/>
        </authorList>
    </citation>
    <scope>NUCLEOTIDE SEQUENCE</scope>
    <source>
        <strain evidence="1">AH 44721</strain>
    </source>
</reference>
<evidence type="ECO:0000313" key="1">
    <source>
        <dbReference type="EMBL" id="KAF8901483.1"/>
    </source>
</evidence>
<organism evidence="1 2">
    <name type="scientific">Gymnopilus junonius</name>
    <name type="common">Spectacular rustgill mushroom</name>
    <name type="synonym">Gymnopilus spectabilis subsp. junonius</name>
    <dbReference type="NCBI Taxonomy" id="109634"/>
    <lineage>
        <taxon>Eukaryota</taxon>
        <taxon>Fungi</taxon>
        <taxon>Dikarya</taxon>
        <taxon>Basidiomycota</taxon>
        <taxon>Agaricomycotina</taxon>
        <taxon>Agaricomycetes</taxon>
        <taxon>Agaricomycetidae</taxon>
        <taxon>Agaricales</taxon>
        <taxon>Agaricineae</taxon>
        <taxon>Hymenogastraceae</taxon>
        <taxon>Gymnopilus</taxon>
    </lineage>
</organism>